<accession>C6Y1H4</accession>
<sequence length="771" mass="89491">MNLATSTYRRIKQLISKKFLLIFSISSLFAGGLVWACSDYGFDYEYSSFSPEAFVAKDYTPFFYTEYISYYGGGWGSAYENNPSRYNDQVINDWYGYFDQKIEKPTLEYLLFKASYNGIDSVYNNFKGKIKELPGLAPVLDAVKLNKKKTSAFFDYLLLAKSCESFAATDVVYSWEPQPQPSLPGSAEVQLLDHFKKAKDPFIKQRLWFQLVRYYYFAEKSDSTQHAAVSKTLKTFDTFKNAFPHNMMYYRTLGYVAGWHYKHKNYALSNYLNSLCYDYSTEAKIPSEWSFHPQEEADWQKTLQLAKTSSEKATLWQMLGINYDPQRAVTEIVRLDPKSEKLDLLLARIINITEYQGDNYYQTEPDTAAKSTLKQNTTLVSSIALKNNTAKPYFWNLAAGYLNFMGGNYAASRTFYQTAKKQLPKGDKLVMAQYKILDWTLFVKELKKIDANAEIKMIEPLNWFSDLYQGKDTIASLRFNKALRESISDIAELYKKQGDVVKANAFKSYHEFYMNNQNIVQMIAFLQKPGKTAFEQTMLRYYPFEQHDLYYHQSLVQVYQDKIDAAITLMNKSKSSGYLMPSNPFNMRINDCHDCDHALKQSKDLYALDVLKAMQKMEAEIKAGKNVYNNAFLLANAFYNITFYGNARTFFQTRIMNADGATPFDIPEVFKPMLLSAKIAEKYYLLAASAANSKEQKARCIFMASKCERNESYNKGYINPDKKDMNYWNSDIEPVFFGRHFAALKNQYKDTRFYQEILKECGYFKSYNNKY</sequence>
<dbReference type="eggNOG" id="ENOG502Z8ZF">
    <property type="taxonomic scope" value="Bacteria"/>
</dbReference>
<dbReference type="HOGENOM" id="CLU_372919_0_0_10"/>
<dbReference type="EMBL" id="CP001681">
    <property type="protein sequence ID" value="ACU02950.1"/>
    <property type="molecule type" value="Genomic_DNA"/>
</dbReference>
<evidence type="ECO:0000313" key="1">
    <source>
        <dbReference type="EMBL" id="ACU02950.1"/>
    </source>
</evidence>
<reference evidence="1 2" key="1">
    <citation type="journal article" date="2009" name="Stand. Genomic Sci.">
        <title>Complete genome sequence of Pedobacter heparinus type strain (HIM 762-3).</title>
        <authorList>
            <person name="Han C."/>
            <person name="Spring S."/>
            <person name="Lapidus A."/>
            <person name="Del Rio T.G."/>
            <person name="Tice H."/>
            <person name="Copeland A."/>
            <person name="Cheng J.F."/>
            <person name="Lucas S."/>
            <person name="Chen F."/>
            <person name="Nolan M."/>
            <person name="Bruce D."/>
            <person name="Goodwin L."/>
            <person name="Pitluck S."/>
            <person name="Ivanova N."/>
            <person name="Mavromatis K."/>
            <person name="Mikhailova N."/>
            <person name="Pati A."/>
            <person name="Chen A."/>
            <person name="Palaniappan K."/>
            <person name="Land M."/>
            <person name="Hauser L."/>
            <person name="Chang Y.J."/>
            <person name="Jeffries C.C."/>
            <person name="Saunders E."/>
            <person name="Chertkov O."/>
            <person name="Brettin T."/>
            <person name="Goker M."/>
            <person name="Rohde M."/>
            <person name="Bristow J."/>
            <person name="Eisen J.A."/>
            <person name="Markowitz V."/>
            <person name="Hugenholtz P."/>
            <person name="Kyrpides N.C."/>
            <person name="Klenk H.P."/>
            <person name="Detter J.C."/>
        </authorList>
    </citation>
    <scope>NUCLEOTIDE SEQUENCE [LARGE SCALE GENOMIC DNA]</scope>
    <source>
        <strain evidence="2">ATCC 13125 / DSM 2366 / CIP 104194 / JCM 7457 / NBRC 12017 / NCIMB 9290 / NRRL B-14731 / HIM 762-3</strain>
    </source>
</reference>
<evidence type="ECO:0000313" key="2">
    <source>
        <dbReference type="Proteomes" id="UP000000852"/>
    </source>
</evidence>
<dbReference type="AlphaFoldDB" id="C6Y1H4"/>
<dbReference type="RefSeq" id="WP_012780896.1">
    <property type="nucleotide sequence ID" value="NC_013061.1"/>
</dbReference>
<keyword evidence="2" id="KW-1185">Reference proteome</keyword>
<name>C6Y1H4_PEDHD</name>
<dbReference type="KEGG" id="phe:Phep_0728"/>
<dbReference type="OrthoDB" id="605297at2"/>
<gene>
    <name evidence="1" type="ordered locus">Phep_0728</name>
</gene>
<dbReference type="STRING" id="485917.Phep_0728"/>
<organism evidence="1 2">
    <name type="scientific">Pedobacter heparinus (strain ATCC 13125 / DSM 2366 / CIP 104194 / JCM 7457 / NBRC 12017 / NCIMB 9290 / NRRL B-14731 / HIM 762-3)</name>
    <dbReference type="NCBI Taxonomy" id="485917"/>
    <lineage>
        <taxon>Bacteria</taxon>
        <taxon>Pseudomonadati</taxon>
        <taxon>Bacteroidota</taxon>
        <taxon>Sphingobacteriia</taxon>
        <taxon>Sphingobacteriales</taxon>
        <taxon>Sphingobacteriaceae</taxon>
        <taxon>Pedobacter</taxon>
    </lineage>
</organism>
<protein>
    <submittedName>
        <fullName evidence="1">Uncharacterized protein</fullName>
    </submittedName>
</protein>
<proteinExistence type="predicted"/>
<dbReference type="Proteomes" id="UP000000852">
    <property type="component" value="Chromosome"/>
</dbReference>